<sequence>MNRSDAVKLYTTALKEEIAEDDRLSVCKSFSELHDHTDANMLADAERGLIEQRFPEDEVLDIIAASQDLINIWLANGRWGMG</sequence>
<dbReference type="KEGG" id="vg:70080381"/>
<evidence type="ECO:0000313" key="2">
    <source>
        <dbReference type="Proteomes" id="UP000261731"/>
    </source>
</evidence>
<proteinExistence type="predicted"/>
<keyword evidence="2" id="KW-1185">Reference proteome</keyword>
<reference evidence="1 2" key="1">
    <citation type="submission" date="2018-07" db="EMBL/GenBank/DDBJ databases">
        <authorList>
            <person name="Bragdon E."/>
            <person name="Orellana H."/>
            <person name="Sterchele H."/>
            <person name="Molloy S.D."/>
            <person name="Garlena R.A."/>
            <person name="Russell D.A."/>
            <person name="Pope W.H."/>
            <person name="Jacobs-Sera D."/>
            <person name="Hatfull G.F."/>
        </authorList>
    </citation>
    <scope>NUCLEOTIDE SEQUENCE [LARGE SCALE GENOMIC DNA]</scope>
</reference>
<accession>A0A385E028</accession>
<name>A0A385E028_9CAUD</name>
<dbReference type="EMBL" id="MH651182">
    <property type="protein sequence ID" value="AXQ64378.1"/>
    <property type="molecule type" value="Genomic_DNA"/>
</dbReference>
<dbReference type="Proteomes" id="UP000261731">
    <property type="component" value="Segment"/>
</dbReference>
<organism evidence="1 2">
    <name type="scientific">Gordonia phage Neville</name>
    <dbReference type="NCBI Taxonomy" id="2301693"/>
    <lineage>
        <taxon>Viruses</taxon>
        <taxon>Duplodnaviria</taxon>
        <taxon>Heunggongvirae</taxon>
        <taxon>Uroviricota</taxon>
        <taxon>Caudoviricetes</taxon>
        <taxon>Deeyouvirinae</taxon>
        <taxon>Nevillevirus</taxon>
        <taxon>Nevillevirus neville</taxon>
    </lineage>
</organism>
<gene>
    <name evidence="1" type="primary">5</name>
    <name evidence="1" type="ORF">SEA_NEVILLE_5</name>
</gene>
<dbReference type="GeneID" id="70080381"/>
<dbReference type="RefSeq" id="YP_010245861.1">
    <property type="nucleotide sequence ID" value="NC_060131.1"/>
</dbReference>
<protein>
    <submittedName>
        <fullName evidence="1">Uncharacterized protein</fullName>
    </submittedName>
</protein>
<evidence type="ECO:0000313" key="1">
    <source>
        <dbReference type="EMBL" id="AXQ64378.1"/>
    </source>
</evidence>